<reference evidence="2" key="1">
    <citation type="submission" date="2025-08" db="UniProtKB">
        <authorList>
            <consortium name="Ensembl"/>
        </authorList>
    </citation>
    <scope>IDENTIFICATION</scope>
</reference>
<feature type="region of interest" description="Disordered" evidence="1">
    <location>
        <begin position="1"/>
        <end position="40"/>
    </location>
</feature>
<evidence type="ECO:0000313" key="3">
    <source>
        <dbReference type="Proteomes" id="UP000233060"/>
    </source>
</evidence>
<proteinExistence type="predicted"/>
<accession>A0A2K5M5Y4</accession>
<evidence type="ECO:0000256" key="1">
    <source>
        <dbReference type="SAM" id="MobiDB-lite"/>
    </source>
</evidence>
<name>A0A2K5M5Y4_CERAT</name>
<evidence type="ECO:0000313" key="2">
    <source>
        <dbReference type="Ensembl" id="ENSCATP00000020601.1"/>
    </source>
</evidence>
<dbReference type="Ensembl" id="ENSCATT00000044793.1">
    <property type="protein sequence ID" value="ENSCATP00000020601.1"/>
    <property type="gene ID" value="ENSCATG00000034039.1"/>
</dbReference>
<feature type="compositionally biased region" description="Basic residues" evidence="1">
    <location>
        <begin position="1"/>
        <end position="13"/>
    </location>
</feature>
<dbReference type="Proteomes" id="UP000233060">
    <property type="component" value="Unassembled WGS sequence"/>
</dbReference>
<gene>
    <name evidence="2" type="primary">BORCS8</name>
</gene>
<dbReference type="GeneTree" id="ENSGT00390000014856"/>
<reference evidence="2" key="2">
    <citation type="submission" date="2025-09" db="UniProtKB">
        <authorList>
            <consortium name="Ensembl"/>
        </authorList>
    </citation>
    <scope>IDENTIFICATION</scope>
</reference>
<protein>
    <submittedName>
        <fullName evidence="2">BLOC-1 related complex subunit 8</fullName>
    </submittedName>
</protein>
<dbReference type="Bgee" id="ENSCATG00000034039">
    <property type="expression patterns" value="Expressed in thymus and 12 other cell types or tissues"/>
</dbReference>
<keyword evidence="3" id="KW-1185">Reference proteome</keyword>
<organism evidence="2 3">
    <name type="scientific">Cercocebus atys</name>
    <name type="common">Sooty mangabey</name>
    <name type="synonym">Cercocebus torquatus atys</name>
    <dbReference type="NCBI Taxonomy" id="9531"/>
    <lineage>
        <taxon>Eukaryota</taxon>
        <taxon>Metazoa</taxon>
        <taxon>Chordata</taxon>
        <taxon>Craniata</taxon>
        <taxon>Vertebrata</taxon>
        <taxon>Euteleostomi</taxon>
        <taxon>Mammalia</taxon>
        <taxon>Eutheria</taxon>
        <taxon>Euarchontoglires</taxon>
        <taxon>Primates</taxon>
        <taxon>Haplorrhini</taxon>
        <taxon>Catarrhini</taxon>
        <taxon>Cercopithecidae</taxon>
        <taxon>Cercopithecinae</taxon>
        <taxon>Cercocebus</taxon>
    </lineage>
</organism>
<sequence length="62" mass="6913">MPVRRVTARRNHPRPPQPDPGRDSGHPSLHQPRDGVSPCWLGWSQTPELVILPPQPPKVLGL</sequence>
<dbReference type="AlphaFoldDB" id="A0A2K5M5Y4"/>